<keyword evidence="1" id="KW-0472">Membrane</keyword>
<dbReference type="Pfam" id="PF19870">
    <property type="entry name" value="DUF6343"/>
    <property type="match status" value="1"/>
</dbReference>
<evidence type="ECO:0000256" key="1">
    <source>
        <dbReference type="SAM" id="Phobius"/>
    </source>
</evidence>
<dbReference type="InterPro" id="IPR045924">
    <property type="entry name" value="DUF6343"/>
</dbReference>
<dbReference type="EMBL" id="MF773975">
    <property type="protein sequence ID" value="ATJ00742.1"/>
    <property type="molecule type" value="Genomic_DNA"/>
</dbReference>
<accession>A0A291NMW3</accession>
<dbReference type="AlphaFoldDB" id="A0A291NMW3"/>
<feature type="transmembrane region" description="Helical" evidence="1">
    <location>
        <begin position="53"/>
        <end position="75"/>
    </location>
</feature>
<protein>
    <submittedName>
        <fullName evidence="2">Uncharacterized protein</fullName>
    </submittedName>
</protein>
<organism evidence="2">
    <name type="scientific">Streptomyces sp. SCSIO 1666</name>
    <dbReference type="NCBI Taxonomy" id="861528"/>
    <lineage>
        <taxon>Bacteria</taxon>
        <taxon>Bacillati</taxon>
        <taxon>Actinomycetota</taxon>
        <taxon>Actinomycetes</taxon>
        <taxon>Kitasatosporales</taxon>
        <taxon>Streptomycetaceae</taxon>
        <taxon>Streptomyces</taxon>
    </lineage>
</organism>
<sequence length="91" mass="9288">MPHRTGTEPVTARSALTLRLVLSLVALPVFAAGTGLFAAWADASGPLDSPSPSVLVALAVVCGVLAVVAAADLLVIGRRFSHERHGGPHAR</sequence>
<keyword evidence="1" id="KW-0812">Transmembrane</keyword>
<evidence type="ECO:0000313" key="2">
    <source>
        <dbReference type="EMBL" id="ATJ00742.1"/>
    </source>
</evidence>
<feature type="transmembrane region" description="Helical" evidence="1">
    <location>
        <begin position="20"/>
        <end position="41"/>
    </location>
</feature>
<proteinExistence type="predicted"/>
<name>A0A291NMW3_9ACTN</name>
<keyword evidence="1" id="KW-1133">Transmembrane helix</keyword>
<reference evidence="2" key="1">
    <citation type="journal article" date="2017" name="Org. Lett.">
        <title>Elucidating the Sugar Tailoring Steps in the Cytorhodin Biosynthetic Pathway.</title>
        <authorList>
            <person name="Gui C."/>
            <person name="Mo X."/>
            <person name="Gu Y.C."/>
            <person name="Ju J."/>
        </authorList>
    </citation>
    <scope>NUCLEOTIDE SEQUENCE</scope>
    <source>
        <strain evidence="2">SCSIO 1666</strain>
    </source>
</reference>